<evidence type="ECO:0000313" key="1">
    <source>
        <dbReference type="EMBL" id="GFX93068.1"/>
    </source>
</evidence>
<comment type="caution">
    <text evidence="1">The sequence shown here is derived from an EMBL/GenBank/DDBJ whole genome shotgun (WGS) entry which is preliminary data.</text>
</comment>
<gene>
    <name evidence="1" type="ORF">TNCV_140121</name>
</gene>
<keyword evidence="2" id="KW-1185">Reference proteome</keyword>
<proteinExistence type="predicted"/>
<evidence type="ECO:0000313" key="2">
    <source>
        <dbReference type="Proteomes" id="UP000887159"/>
    </source>
</evidence>
<dbReference type="Proteomes" id="UP000887159">
    <property type="component" value="Unassembled WGS sequence"/>
</dbReference>
<sequence length="91" mass="9737">MKGDQLCVYPSTDDKKGPAYLGQEIIFIGADSDGLLHPLQTSQNSHWRAIRDVYSSGGTVERQIYRGGGIMVWAGISLGGHIVCVPGTSSD</sequence>
<name>A0A8X6RDN1_TRICX</name>
<accession>A0A8X6RDN1</accession>
<organism evidence="1 2">
    <name type="scientific">Trichonephila clavipes</name>
    <name type="common">Golden silk orbweaver</name>
    <name type="synonym">Nephila clavipes</name>
    <dbReference type="NCBI Taxonomy" id="2585209"/>
    <lineage>
        <taxon>Eukaryota</taxon>
        <taxon>Metazoa</taxon>
        <taxon>Ecdysozoa</taxon>
        <taxon>Arthropoda</taxon>
        <taxon>Chelicerata</taxon>
        <taxon>Arachnida</taxon>
        <taxon>Araneae</taxon>
        <taxon>Araneomorphae</taxon>
        <taxon>Entelegynae</taxon>
        <taxon>Araneoidea</taxon>
        <taxon>Nephilidae</taxon>
        <taxon>Trichonephila</taxon>
    </lineage>
</organism>
<dbReference type="EMBL" id="BMAU01021171">
    <property type="protein sequence ID" value="GFX93068.1"/>
    <property type="molecule type" value="Genomic_DNA"/>
</dbReference>
<protein>
    <submittedName>
        <fullName evidence="1">Uncharacterized protein</fullName>
    </submittedName>
</protein>
<dbReference type="AlphaFoldDB" id="A0A8X6RDN1"/>
<reference evidence="1" key="1">
    <citation type="submission" date="2020-08" db="EMBL/GenBank/DDBJ databases">
        <title>Multicomponent nature underlies the extraordinary mechanical properties of spider dragline silk.</title>
        <authorList>
            <person name="Kono N."/>
            <person name="Nakamura H."/>
            <person name="Mori M."/>
            <person name="Yoshida Y."/>
            <person name="Ohtoshi R."/>
            <person name="Malay A.D."/>
            <person name="Moran D.A.P."/>
            <person name="Tomita M."/>
            <person name="Numata K."/>
            <person name="Arakawa K."/>
        </authorList>
    </citation>
    <scope>NUCLEOTIDE SEQUENCE</scope>
</reference>